<protein>
    <recommendedName>
        <fullName evidence="5">Secreted protein</fullName>
    </recommendedName>
</protein>
<evidence type="ECO:0000256" key="2">
    <source>
        <dbReference type="SAM" id="SignalP"/>
    </source>
</evidence>
<evidence type="ECO:0000256" key="1">
    <source>
        <dbReference type="SAM" id="MobiDB-lite"/>
    </source>
</evidence>
<keyword evidence="2" id="KW-0732">Signal</keyword>
<organism evidence="3 4">
    <name type="scientific">Cochliobolus sativus</name>
    <name type="common">Common root rot and spot blotch fungus</name>
    <name type="synonym">Bipolaris sorokiniana</name>
    <dbReference type="NCBI Taxonomy" id="45130"/>
    <lineage>
        <taxon>Eukaryota</taxon>
        <taxon>Fungi</taxon>
        <taxon>Dikarya</taxon>
        <taxon>Ascomycota</taxon>
        <taxon>Pezizomycotina</taxon>
        <taxon>Dothideomycetes</taxon>
        <taxon>Pleosporomycetidae</taxon>
        <taxon>Pleosporales</taxon>
        <taxon>Pleosporineae</taxon>
        <taxon>Pleosporaceae</taxon>
        <taxon>Bipolaris</taxon>
    </lineage>
</organism>
<evidence type="ECO:0000313" key="4">
    <source>
        <dbReference type="Proteomes" id="UP000624244"/>
    </source>
</evidence>
<evidence type="ECO:0000313" key="3">
    <source>
        <dbReference type="EMBL" id="KAF5849452.1"/>
    </source>
</evidence>
<dbReference type="AlphaFoldDB" id="A0A8H6DVH5"/>
<dbReference type="Proteomes" id="UP000624244">
    <property type="component" value="Unassembled WGS sequence"/>
</dbReference>
<evidence type="ECO:0008006" key="5">
    <source>
        <dbReference type="Google" id="ProtNLM"/>
    </source>
</evidence>
<feature type="chain" id="PRO_5034932426" description="Secreted protein" evidence="2">
    <location>
        <begin position="25"/>
        <end position="80"/>
    </location>
</feature>
<gene>
    <name evidence="3" type="ORF">GGP41_006361</name>
</gene>
<reference evidence="3" key="1">
    <citation type="submission" date="2019-11" db="EMBL/GenBank/DDBJ databases">
        <title>Bipolaris sorokiniana Genome sequencing.</title>
        <authorList>
            <person name="Wang H."/>
        </authorList>
    </citation>
    <scope>NUCLEOTIDE SEQUENCE</scope>
</reference>
<sequence length="80" mass="8638">MTMTMTMTMTMAVYVDCVLAPVSCEQRCICGRGGQPLGPTLPIWAPLISGQSRPAHMHSIPGHIDSTISEGRNARVSRKP</sequence>
<comment type="caution">
    <text evidence="3">The sequence shown here is derived from an EMBL/GenBank/DDBJ whole genome shotgun (WGS) entry which is preliminary data.</text>
</comment>
<accession>A0A8H6DVH5</accession>
<name>A0A8H6DVH5_COCSA</name>
<feature type="region of interest" description="Disordered" evidence="1">
    <location>
        <begin position="61"/>
        <end position="80"/>
    </location>
</feature>
<proteinExistence type="predicted"/>
<dbReference type="EMBL" id="WNKQ01000009">
    <property type="protein sequence ID" value="KAF5849452.1"/>
    <property type="molecule type" value="Genomic_DNA"/>
</dbReference>
<feature type="signal peptide" evidence="2">
    <location>
        <begin position="1"/>
        <end position="24"/>
    </location>
</feature>